<dbReference type="PANTHER" id="PTHR33746">
    <property type="entry name" value="RUBRERYTHRIN"/>
    <property type="match status" value="1"/>
</dbReference>
<dbReference type="InterPro" id="IPR009078">
    <property type="entry name" value="Ferritin-like_SF"/>
</dbReference>
<dbReference type="Gene3D" id="1.20.1260.10">
    <property type="match status" value="1"/>
</dbReference>
<feature type="domain" description="Ferritin-like diiron" evidence="1">
    <location>
        <begin position="1"/>
        <end position="56"/>
    </location>
</feature>
<dbReference type="EMBL" id="BARS01024477">
    <property type="protein sequence ID" value="GAG08338.1"/>
    <property type="molecule type" value="Genomic_DNA"/>
</dbReference>
<dbReference type="Pfam" id="PF02915">
    <property type="entry name" value="Rubrerythrin"/>
    <property type="match status" value="1"/>
</dbReference>
<dbReference type="InterPro" id="IPR012347">
    <property type="entry name" value="Ferritin-like"/>
</dbReference>
<dbReference type="PROSITE" id="PS50905">
    <property type="entry name" value="FERRITIN_LIKE"/>
    <property type="match status" value="1"/>
</dbReference>
<proteinExistence type="predicted"/>
<gene>
    <name evidence="2" type="ORF">S01H1_38848</name>
</gene>
<organism evidence="2">
    <name type="scientific">marine sediment metagenome</name>
    <dbReference type="NCBI Taxonomy" id="412755"/>
    <lineage>
        <taxon>unclassified sequences</taxon>
        <taxon>metagenomes</taxon>
        <taxon>ecological metagenomes</taxon>
    </lineage>
</organism>
<protein>
    <recommendedName>
        <fullName evidence="1">Ferritin-like diiron domain-containing protein</fullName>
    </recommendedName>
</protein>
<evidence type="ECO:0000313" key="2">
    <source>
        <dbReference type="EMBL" id="GAG08338.1"/>
    </source>
</evidence>
<dbReference type="InterPro" id="IPR003251">
    <property type="entry name" value="Rr_diiron-bd_dom"/>
</dbReference>
<dbReference type="InterPro" id="IPR052753">
    <property type="entry name" value="Rbr2/Nigerythrin"/>
</dbReference>
<dbReference type="InterPro" id="IPR009040">
    <property type="entry name" value="Ferritin-like_diiron"/>
</dbReference>
<name>X0V755_9ZZZZ</name>
<comment type="caution">
    <text evidence="2">The sequence shown here is derived from an EMBL/GenBank/DDBJ whole genome shotgun (WGS) entry which is preliminary data.</text>
</comment>
<dbReference type="GO" id="GO:0016491">
    <property type="term" value="F:oxidoreductase activity"/>
    <property type="evidence" value="ECO:0007669"/>
    <property type="project" value="InterPro"/>
</dbReference>
<sequence length="56" mass="6403">MKKMTEENLKNAFAGESQAHMKYLAFADKAEKENFSNVARLFRANSFAEQVHATNH</sequence>
<dbReference type="AlphaFoldDB" id="X0V755"/>
<accession>X0V755</accession>
<dbReference type="GO" id="GO:0046872">
    <property type="term" value="F:metal ion binding"/>
    <property type="evidence" value="ECO:0007669"/>
    <property type="project" value="InterPro"/>
</dbReference>
<feature type="non-terminal residue" evidence="2">
    <location>
        <position position="56"/>
    </location>
</feature>
<dbReference type="SUPFAM" id="SSF47240">
    <property type="entry name" value="Ferritin-like"/>
    <property type="match status" value="1"/>
</dbReference>
<evidence type="ECO:0000259" key="1">
    <source>
        <dbReference type="PROSITE" id="PS50905"/>
    </source>
</evidence>
<dbReference type="PANTHER" id="PTHR33746:SF4">
    <property type="entry name" value="RUBRERYTHRIN"/>
    <property type="match status" value="1"/>
</dbReference>
<reference evidence="2" key="1">
    <citation type="journal article" date="2014" name="Front. Microbiol.">
        <title>High frequency of phylogenetically diverse reductive dehalogenase-homologous genes in deep subseafloor sedimentary metagenomes.</title>
        <authorList>
            <person name="Kawai M."/>
            <person name="Futagami T."/>
            <person name="Toyoda A."/>
            <person name="Takaki Y."/>
            <person name="Nishi S."/>
            <person name="Hori S."/>
            <person name="Arai W."/>
            <person name="Tsubouchi T."/>
            <person name="Morono Y."/>
            <person name="Uchiyama I."/>
            <person name="Ito T."/>
            <person name="Fujiyama A."/>
            <person name="Inagaki F."/>
            <person name="Takami H."/>
        </authorList>
    </citation>
    <scope>NUCLEOTIDE SEQUENCE</scope>
    <source>
        <strain evidence="2">Expedition CK06-06</strain>
    </source>
</reference>